<keyword evidence="3 8" id="KW-0863">Zinc-finger</keyword>
<organism evidence="10 11">
    <name type="scientific">Colletotrichum kahawae</name>
    <name type="common">Coffee berry disease fungus</name>
    <dbReference type="NCBI Taxonomy" id="34407"/>
    <lineage>
        <taxon>Eukaryota</taxon>
        <taxon>Fungi</taxon>
        <taxon>Dikarya</taxon>
        <taxon>Ascomycota</taxon>
        <taxon>Pezizomycotina</taxon>
        <taxon>Sordariomycetes</taxon>
        <taxon>Hypocreomycetidae</taxon>
        <taxon>Glomerellales</taxon>
        <taxon>Glomerellaceae</taxon>
        <taxon>Colletotrichum</taxon>
        <taxon>Colletotrichum gloeosporioides species complex</taxon>
    </lineage>
</organism>
<name>A0AAE0DAT6_COLKA</name>
<dbReference type="PROSITE" id="PS00028">
    <property type="entry name" value="ZINC_FINGER_C2H2_1"/>
    <property type="match status" value="2"/>
</dbReference>
<keyword evidence="2" id="KW-0479">Metal-binding</keyword>
<sequence>MSDFFNSTDLDKFLAEWESEFHATDMGFVDLLNPIGYDGGHVDGGGPGPAPPLDPSGIDHVTLPMHSEEKIHEAPIGTQYPTSHEGNLTVNATSSLTYSCVDCDYNTIYPSCLETHAKWKGHKTYRCNAAGCGKQFISPAERDAHQRRPHLEGHWRLETSHPNSCAECKEEFKNRAQLQQHAIEAQHTPFACICGKGFARLDVLYRHIDSFGNEMPKYPCSYCKKHRGKDGFRRRDHLVQHIRGYHKFEAEEKLGDILPSRRGRYGIPQVCPYPGCEFHRGDSFKDLSAEEQRSTKPFSTQAEYTKHMKEAHDFTPFPCNVVGCIKTGKKGYTREKDLINHRNKEHSEAAPYVPKPRDLRIACRFPGCGALLGPNSLSWHRHRGWY</sequence>
<dbReference type="PANTHER" id="PTHR46179:SF13">
    <property type="entry name" value="C2H2-TYPE DOMAIN-CONTAINING PROTEIN"/>
    <property type="match status" value="1"/>
</dbReference>
<dbReference type="GO" id="GO:0005634">
    <property type="term" value="C:nucleus"/>
    <property type="evidence" value="ECO:0007669"/>
    <property type="project" value="UniProtKB-SubCell"/>
</dbReference>
<accession>A0AAE0DAT6</accession>
<dbReference type="GO" id="GO:0008270">
    <property type="term" value="F:zinc ion binding"/>
    <property type="evidence" value="ECO:0007669"/>
    <property type="project" value="UniProtKB-KW"/>
</dbReference>
<dbReference type="AlphaFoldDB" id="A0AAE0DAT6"/>
<evidence type="ECO:0000256" key="5">
    <source>
        <dbReference type="ARBA" id="ARBA00023015"/>
    </source>
</evidence>
<evidence type="ECO:0000256" key="2">
    <source>
        <dbReference type="ARBA" id="ARBA00022723"/>
    </source>
</evidence>
<protein>
    <submittedName>
        <fullName evidence="10">CROL alpha</fullName>
    </submittedName>
</protein>
<evidence type="ECO:0000256" key="7">
    <source>
        <dbReference type="ARBA" id="ARBA00023242"/>
    </source>
</evidence>
<dbReference type="Pfam" id="PF00096">
    <property type="entry name" value="zf-C2H2"/>
    <property type="match status" value="1"/>
</dbReference>
<evidence type="ECO:0000256" key="1">
    <source>
        <dbReference type="ARBA" id="ARBA00004123"/>
    </source>
</evidence>
<comment type="subcellular location">
    <subcellularLocation>
        <location evidence="1">Nucleus</location>
    </subcellularLocation>
</comment>
<feature type="domain" description="C2H2-type" evidence="9">
    <location>
        <begin position="163"/>
        <end position="188"/>
    </location>
</feature>
<gene>
    <name evidence="10" type="ORF">CKAH01_03993</name>
</gene>
<dbReference type="Gene3D" id="3.30.160.60">
    <property type="entry name" value="Classic Zinc Finger"/>
    <property type="match status" value="3"/>
</dbReference>
<comment type="caution">
    <text evidence="10">The sequence shown here is derived from an EMBL/GenBank/DDBJ whole genome shotgun (WGS) entry which is preliminary data.</text>
</comment>
<dbReference type="GO" id="GO:0006357">
    <property type="term" value="P:regulation of transcription by RNA polymerase II"/>
    <property type="evidence" value="ECO:0007669"/>
    <property type="project" value="TreeGrafter"/>
</dbReference>
<evidence type="ECO:0000256" key="8">
    <source>
        <dbReference type="PROSITE-ProRule" id="PRU00042"/>
    </source>
</evidence>
<dbReference type="PANTHER" id="PTHR46179">
    <property type="entry name" value="ZINC FINGER PROTEIN"/>
    <property type="match status" value="1"/>
</dbReference>
<evidence type="ECO:0000313" key="11">
    <source>
        <dbReference type="Proteomes" id="UP001281614"/>
    </source>
</evidence>
<proteinExistence type="predicted"/>
<keyword evidence="4" id="KW-0862">Zinc</keyword>
<dbReference type="EMBL" id="VYYT01000068">
    <property type="protein sequence ID" value="KAK2772455.1"/>
    <property type="molecule type" value="Genomic_DNA"/>
</dbReference>
<reference evidence="10" key="1">
    <citation type="submission" date="2023-02" db="EMBL/GenBank/DDBJ databases">
        <title>Colletotrichum kahawae CIFC_Que2 genome sequencing and assembly.</title>
        <authorList>
            <person name="Baroncelli R."/>
        </authorList>
    </citation>
    <scope>NUCLEOTIDE SEQUENCE</scope>
    <source>
        <strain evidence="10">CIFC_Que2</strain>
    </source>
</reference>
<evidence type="ECO:0000256" key="4">
    <source>
        <dbReference type="ARBA" id="ARBA00022833"/>
    </source>
</evidence>
<feature type="domain" description="C2H2-type" evidence="9">
    <location>
        <begin position="125"/>
        <end position="150"/>
    </location>
</feature>
<dbReference type="Proteomes" id="UP001281614">
    <property type="component" value="Unassembled WGS sequence"/>
</dbReference>
<keyword evidence="6" id="KW-0804">Transcription</keyword>
<evidence type="ECO:0000256" key="3">
    <source>
        <dbReference type="ARBA" id="ARBA00022771"/>
    </source>
</evidence>
<evidence type="ECO:0000256" key="6">
    <source>
        <dbReference type="ARBA" id="ARBA00023163"/>
    </source>
</evidence>
<evidence type="ECO:0000259" key="9">
    <source>
        <dbReference type="PROSITE" id="PS50157"/>
    </source>
</evidence>
<dbReference type="SMART" id="SM00355">
    <property type="entry name" value="ZnF_C2H2"/>
    <property type="match status" value="6"/>
</dbReference>
<keyword evidence="5" id="KW-0805">Transcription regulation</keyword>
<dbReference type="InterPro" id="IPR013087">
    <property type="entry name" value="Znf_C2H2_type"/>
</dbReference>
<dbReference type="InterPro" id="IPR051061">
    <property type="entry name" value="Zinc_finger_trans_reg"/>
</dbReference>
<evidence type="ECO:0000313" key="10">
    <source>
        <dbReference type="EMBL" id="KAK2772455.1"/>
    </source>
</evidence>
<keyword evidence="7" id="KW-0539">Nucleus</keyword>
<keyword evidence="11" id="KW-1185">Reference proteome</keyword>
<dbReference type="PROSITE" id="PS50157">
    <property type="entry name" value="ZINC_FINGER_C2H2_2"/>
    <property type="match status" value="2"/>
</dbReference>